<sequence length="315" mass="35032">MALMEDKNASIIRGQMVPAPYGMPSSTLHGVLEYKAKMEDADKTAVIYRSSKLIFSQLNKKSNAMALVIRNTMKTFKCNTSSTIGLHLHPSDDVIILIFAILKLGFSYLPLDPSYPLLRLRHMIGDANPVCVITESSKTGLQFTPNEVCSPTYLLLVDLQKRMVEFDDNVPTETDQCQANNTDAAACVLYTSGSTGVPKGVIKSHRNILSRCRALWDSFTFSKTEVVCWIASLNFVDSTTQLFGFLLKGLPVVVADRSTVVNSELFIQFLNIHAITWILLVPTQLKTMLNVLRVKSADGKQILKSHIRCDRGRVD</sequence>
<reference evidence="5" key="1">
    <citation type="submission" date="2025-08" db="UniProtKB">
        <authorList>
            <consortium name="RefSeq"/>
        </authorList>
    </citation>
    <scope>IDENTIFICATION</scope>
    <source>
        <tissue evidence="5">Testes</tissue>
    </source>
</reference>
<evidence type="ECO:0000313" key="5">
    <source>
        <dbReference type="RefSeq" id="XP_006813624.1"/>
    </source>
</evidence>
<organism evidence="4 5">
    <name type="scientific">Saccoglossus kowalevskii</name>
    <name type="common">Acorn worm</name>
    <dbReference type="NCBI Taxonomy" id="10224"/>
    <lineage>
        <taxon>Eukaryota</taxon>
        <taxon>Metazoa</taxon>
        <taxon>Hemichordata</taxon>
        <taxon>Enteropneusta</taxon>
        <taxon>Harrimaniidae</taxon>
        <taxon>Saccoglossus</taxon>
    </lineage>
</organism>
<evidence type="ECO:0000313" key="4">
    <source>
        <dbReference type="Proteomes" id="UP000694865"/>
    </source>
</evidence>
<dbReference type="PANTHER" id="PTHR44845">
    <property type="entry name" value="CARRIER DOMAIN-CONTAINING PROTEIN"/>
    <property type="match status" value="1"/>
</dbReference>
<dbReference type="InterPro" id="IPR042099">
    <property type="entry name" value="ANL_N_sf"/>
</dbReference>
<dbReference type="InterPro" id="IPR000873">
    <property type="entry name" value="AMP-dep_synth/lig_dom"/>
</dbReference>
<dbReference type="PROSITE" id="PS00455">
    <property type="entry name" value="AMP_BINDING"/>
    <property type="match status" value="1"/>
</dbReference>
<evidence type="ECO:0000256" key="1">
    <source>
        <dbReference type="ARBA" id="ARBA00022450"/>
    </source>
</evidence>
<dbReference type="Gene3D" id="3.40.50.12780">
    <property type="entry name" value="N-terminal domain of ligase-like"/>
    <property type="match status" value="1"/>
</dbReference>
<evidence type="ECO:0000256" key="2">
    <source>
        <dbReference type="ARBA" id="ARBA00022553"/>
    </source>
</evidence>
<dbReference type="Proteomes" id="UP000694865">
    <property type="component" value="Unplaced"/>
</dbReference>
<dbReference type="InterPro" id="IPR020845">
    <property type="entry name" value="AMP-binding_CS"/>
</dbReference>
<gene>
    <name evidence="5" type="primary">LOC102808373</name>
</gene>
<name>A0ABM0M0T3_SACKO</name>
<protein>
    <submittedName>
        <fullName evidence="5">N-(5-amino-5-carboxypentanoyl)-L-cysteinyl-D- valine synthase-like</fullName>
    </submittedName>
</protein>
<dbReference type="Pfam" id="PF00501">
    <property type="entry name" value="AMP-binding"/>
    <property type="match status" value="1"/>
</dbReference>
<dbReference type="RefSeq" id="XP_006813624.1">
    <property type="nucleotide sequence ID" value="XM_006813561.1"/>
</dbReference>
<dbReference type="SUPFAM" id="SSF56801">
    <property type="entry name" value="Acetyl-CoA synthetase-like"/>
    <property type="match status" value="1"/>
</dbReference>
<feature type="domain" description="AMP-dependent synthetase/ligase" evidence="3">
    <location>
        <begin position="39"/>
        <end position="297"/>
    </location>
</feature>
<keyword evidence="4" id="KW-1185">Reference proteome</keyword>
<keyword evidence="1" id="KW-0596">Phosphopantetheine</keyword>
<evidence type="ECO:0000259" key="3">
    <source>
        <dbReference type="Pfam" id="PF00501"/>
    </source>
</evidence>
<dbReference type="PANTHER" id="PTHR44845:SF6">
    <property type="entry name" value="BETA-ALANINE-ACTIVATING ENZYME"/>
    <property type="match status" value="1"/>
</dbReference>
<proteinExistence type="predicted"/>
<keyword evidence="2" id="KW-0597">Phosphoprotein</keyword>
<accession>A0ABM0M0T3</accession>
<dbReference type="GeneID" id="102808373"/>